<reference evidence="1" key="2">
    <citation type="journal article" date="2015" name="Data Brief">
        <title>Shoot transcriptome of the giant reed, Arundo donax.</title>
        <authorList>
            <person name="Barrero R.A."/>
            <person name="Guerrero F.D."/>
            <person name="Moolhuijzen P."/>
            <person name="Goolsby J.A."/>
            <person name="Tidwell J."/>
            <person name="Bellgard S.E."/>
            <person name="Bellgard M.I."/>
        </authorList>
    </citation>
    <scope>NUCLEOTIDE SEQUENCE</scope>
    <source>
        <tissue evidence="1">Shoot tissue taken approximately 20 cm above the soil surface</tissue>
    </source>
</reference>
<proteinExistence type="predicted"/>
<accession>A0A0A9FBT2</accession>
<evidence type="ECO:0000313" key="1">
    <source>
        <dbReference type="EMBL" id="JAE09817.1"/>
    </source>
</evidence>
<organism evidence="1">
    <name type="scientific">Arundo donax</name>
    <name type="common">Giant reed</name>
    <name type="synonym">Donax arundinaceus</name>
    <dbReference type="NCBI Taxonomy" id="35708"/>
    <lineage>
        <taxon>Eukaryota</taxon>
        <taxon>Viridiplantae</taxon>
        <taxon>Streptophyta</taxon>
        <taxon>Embryophyta</taxon>
        <taxon>Tracheophyta</taxon>
        <taxon>Spermatophyta</taxon>
        <taxon>Magnoliopsida</taxon>
        <taxon>Liliopsida</taxon>
        <taxon>Poales</taxon>
        <taxon>Poaceae</taxon>
        <taxon>PACMAD clade</taxon>
        <taxon>Arundinoideae</taxon>
        <taxon>Arundineae</taxon>
        <taxon>Arundo</taxon>
    </lineage>
</organism>
<dbReference type="EMBL" id="GBRH01188079">
    <property type="protein sequence ID" value="JAE09817.1"/>
    <property type="molecule type" value="Transcribed_RNA"/>
</dbReference>
<reference evidence="1" key="1">
    <citation type="submission" date="2014-09" db="EMBL/GenBank/DDBJ databases">
        <authorList>
            <person name="Magalhaes I.L.F."/>
            <person name="Oliveira U."/>
            <person name="Santos F.R."/>
            <person name="Vidigal T.H.D.A."/>
            <person name="Brescovit A.D."/>
            <person name="Santos A.J."/>
        </authorList>
    </citation>
    <scope>NUCLEOTIDE SEQUENCE</scope>
    <source>
        <tissue evidence="1">Shoot tissue taken approximately 20 cm above the soil surface</tissue>
    </source>
</reference>
<dbReference type="AlphaFoldDB" id="A0A0A9FBT2"/>
<sequence>MHKDSNEDDLILNLGEYKE</sequence>
<name>A0A0A9FBT2_ARUDO</name>
<protein>
    <submittedName>
        <fullName evidence="1">Uncharacterized protein</fullName>
    </submittedName>
</protein>